<evidence type="ECO:0000256" key="7">
    <source>
        <dbReference type="ARBA" id="ARBA00022915"/>
    </source>
</evidence>
<dbReference type="Proteomes" id="UP000051999">
    <property type="component" value="Unassembled WGS sequence"/>
</dbReference>
<comment type="caution">
    <text evidence="16">The sequence shown here is derived from an EMBL/GenBank/DDBJ whole genome shotgun (WGS) entry which is preliminary data.</text>
</comment>
<dbReference type="UniPathway" id="UPA00034">
    <property type="reaction ID" value="UER00017"/>
</dbReference>
<sequence>MALIDKEEFKMFEQNDLLTAIITPFTEDDHIDFDALTRLTNMLIETGSRGFVIGGTTGETPTLTHEEKIELYTRFAQIVAGRGVVIAGTGSNNTAATIAFNREVDAIDGIDGTLVVVPYYNKPNQRGMVAHFTAVAQAATKPIVIYNIPGRTGVNMTNETILQLAQVPNISGVKQCGSDADLAALINDAPTGFAVYSGEDSQALLVKALGGTGVISVASHVYGPAMRQEYDALAQGNVERAGQIQRDLMPKMAALFMYPSPSPVKAVLDAQGLPVGNPRLPIVPLNDTEKSILAQRLGVHQLSDIPLAENTEAV</sequence>
<dbReference type="PATRIC" id="fig|1114972.6.peg.2730"/>
<evidence type="ECO:0000256" key="4">
    <source>
        <dbReference type="ARBA" id="ARBA00012086"/>
    </source>
</evidence>
<evidence type="ECO:0000256" key="2">
    <source>
        <dbReference type="ARBA" id="ARBA00005120"/>
    </source>
</evidence>
<evidence type="ECO:0000256" key="1">
    <source>
        <dbReference type="ARBA" id="ARBA00003294"/>
    </source>
</evidence>
<feature type="site" description="Part of a proton relay during catalysis" evidence="12">
    <location>
        <position position="56"/>
    </location>
</feature>
<evidence type="ECO:0000313" key="17">
    <source>
        <dbReference type="Proteomes" id="UP000051999"/>
    </source>
</evidence>
<comment type="function">
    <text evidence="1 12">Catalyzes the condensation of (S)-aspartate-beta-semialdehyde [(S)-ASA] and pyruvate to 4-hydroxy-tetrahydrodipicolinate (HTPA).</text>
</comment>
<dbReference type="GO" id="GO:0009089">
    <property type="term" value="P:lysine biosynthetic process via diaminopimelate"/>
    <property type="evidence" value="ECO:0007669"/>
    <property type="project" value="UniProtKB-UniRule"/>
</dbReference>
<proteinExistence type="inferred from homology"/>
<evidence type="ECO:0000256" key="8">
    <source>
        <dbReference type="ARBA" id="ARBA00023154"/>
    </source>
</evidence>
<dbReference type="GO" id="GO:0019877">
    <property type="term" value="P:diaminopimelate biosynthetic process"/>
    <property type="evidence" value="ECO:0007669"/>
    <property type="project" value="UniProtKB-UniRule"/>
</dbReference>
<comment type="caution">
    <text evidence="12">Was originally thought to be a dihydrodipicolinate synthase (DHDPS), catalyzing the condensation of (S)-aspartate-beta-semialdehyde [(S)-ASA] and pyruvate to dihydrodipicolinate (DHDP). However, it was shown in E.coli that the product of the enzymatic reaction is not dihydrodipicolinate but in fact (4S)-4-hydroxy-2,3,4,5-tetrahydro-(2S)-dipicolinic acid (HTPA), and that the consecutive dehydration reaction leading to DHDP is not spontaneous but catalyzed by DapB.</text>
</comment>
<dbReference type="eggNOG" id="COG0329">
    <property type="taxonomic scope" value="Bacteria"/>
</dbReference>
<dbReference type="PROSITE" id="PS00666">
    <property type="entry name" value="DHDPS_2"/>
    <property type="match status" value="1"/>
</dbReference>
<evidence type="ECO:0000256" key="12">
    <source>
        <dbReference type="HAMAP-Rule" id="MF_00418"/>
    </source>
</evidence>
<dbReference type="InterPro" id="IPR005263">
    <property type="entry name" value="DapA"/>
</dbReference>
<comment type="pathway">
    <text evidence="2 12">Amino-acid biosynthesis; L-lysine biosynthesis via DAP pathway; (S)-tetrahydrodipicolinate from L-aspartate: step 3/4.</text>
</comment>
<keyword evidence="5 12" id="KW-0963">Cytoplasm</keyword>
<dbReference type="PANTHER" id="PTHR12128:SF66">
    <property type="entry name" value="4-HYDROXY-2-OXOGLUTARATE ALDOLASE, MITOCHONDRIAL"/>
    <property type="match status" value="1"/>
</dbReference>
<feature type="active site" description="Proton donor/acceptor" evidence="12 14">
    <location>
        <position position="146"/>
    </location>
</feature>
<evidence type="ECO:0000256" key="15">
    <source>
        <dbReference type="PIRSR" id="PIRSR001365-2"/>
    </source>
</evidence>
<evidence type="ECO:0000313" key="16">
    <source>
        <dbReference type="EMBL" id="KRL54326.1"/>
    </source>
</evidence>
<dbReference type="SUPFAM" id="SSF51569">
    <property type="entry name" value="Aldolase"/>
    <property type="match status" value="1"/>
</dbReference>
<dbReference type="CDD" id="cd00950">
    <property type="entry name" value="DHDPS"/>
    <property type="match status" value="1"/>
</dbReference>
<dbReference type="Gene3D" id="3.20.20.70">
    <property type="entry name" value="Aldolase class I"/>
    <property type="match status" value="1"/>
</dbReference>
<comment type="similarity">
    <text evidence="3 12 13">Belongs to the DapA family.</text>
</comment>
<dbReference type="InterPro" id="IPR020625">
    <property type="entry name" value="Schiff_base-form_aldolases_AS"/>
</dbReference>
<dbReference type="Pfam" id="PF00701">
    <property type="entry name" value="DHDPS"/>
    <property type="match status" value="1"/>
</dbReference>
<keyword evidence="8 12" id="KW-0457">Lysine biosynthesis</keyword>
<keyword evidence="6 12" id="KW-0028">Amino-acid biosynthesis</keyword>
<keyword evidence="9 12" id="KW-0456">Lyase</keyword>
<dbReference type="EMBL" id="AZFF01000009">
    <property type="protein sequence ID" value="KRL54326.1"/>
    <property type="molecule type" value="Genomic_DNA"/>
</dbReference>
<dbReference type="InterPro" id="IPR013785">
    <property type="entry name" value="Aldolase_TIM"/>
</dbReference>
<dbReference type="NCBIfam" id="TIGR00674">
    <property type="entry name" value="dapA"/>
    <property type="match status" value="1"/>
</dbReference>
<comment type="catalytic activity">
    <reaction evidence="11 12">
        <text>L-aspartate 4-semialdehyde + pyruvate = (2S,4S)-4-hydroxy-2,3,4,5-tetrahydrodipicolinate + H2O + H(+)</text>
        <dbReference type="Rhea" id="RHEA:34171"/>
        <dbReference type="ChEBI" id="CHEBI:15361"/>
        <dbReference type="ChEBI" id="CHEBI:15377"/>
        <dbReference type="ChEBI" id="CHEBI:15378"/>
        <dbReference type="ChEBI" id="CHEBI:67139"/>
        <dbReference type="ChEBI" id="CHEBI:537519"/>
        <dbReference type="EC" id="4.3.3.7"/>
    </reaction>
</comment>
<feature type="binding site" evidence="12 15">
    <location>
        <position position="57"/>
    </location>
    <ligand>
        <name>pyruvate</name>
        <dbReference type="ChEBI" id="CHEBI:15361"/>
    </ligand>
</feature>
<dbReference type="GO" id="GO:0005829">
    <property type="term" value="C:cytosol"/>
    <property type="evidence" value="ECO:0007669"/>
    <property type="project" value="TreeGrafter"/>
</dbReference>
<dbReference type="PANTHER" id="PTHR12128">
    <property type="entry name" value="DIHYDRODIPICOLINATE SYNTHASE"/>
    <property type="match status" value="1"/>
</dbReference>
<feature type="active site" description="Schiff-base intermediate with substrate" evidence="12 14">
    <location>
        <position position="174"/>
    </location>
</feature>
<evidence type="ECO:0000256" key="14">
    <source>
        <dbReference type="PIRSR" id="PIRSR001365-1"/>
    </source>
</evidence>
<evidence type="ECO:0000256" key="11">
    <source>
        <dbReference type="ARBA" id="ARBA00047836"/>
    </source>
</evidence>
<evidence type="ECO:0000256" key="13">
    <source>
        <dbReference type="PIRNR" id="PIRNR001365"/>
    </source>
</evidence>
<dbReference type="EC" id="4.3.3.7" evidence="4 12"/>
<protein>
    <recommendedName>
        <fullName evidence="4 12">4-hydroxy-tetrahydrodipicolinate synthase</fullName>
        <shortName evidence="12">HTPA synthase</shortName>
        <ecNumber evidence="4 12">4.3.3.7</ecNumber>
    </recommendedName>
</protein>
<comment type="subcellular location">
    <subcellularLocation>
        <location evidence="12">Cytoplasm</location>
    </subcellularLocation>
</comment>
<dbReference type="PRINTS" id="PR00146">
    <property type="entry name" value="DHPICSNTHASE"/>
</dbReference>
<dbReference type="STRING" id="1114972.FD35_GL002664"/>
<keyword evidence="17" id="KW-1185">Reference proteome</keyword>
<evidence type="ECO:0000256" key="3">
    <source>
        <dbReference type="ARBA" id="ARBA00007592"/>
    </source>
</evidence>
<dbReference type="InterPro" id="IPR002220">
    <property type="entry name" value="DapA-like"/>
</dbReference>
<keyword evidence="7 12" id="KW-0220">Diaminopimelate biosynthesis</keyword>
<gene>
    <name evidence="12" type="primary">dapA</name>
    <name evidence="16" type="ORF">FD35_GL002664</name>
</gene>
<evidence type="ECO:0000256" key="9">
    <source>
        <dbReference type="ARBA" id="ARBA00023239"/>
    </source>
</evidence>
<feature type="site" description="Part of a proton relay during catalysis" evidence="12">
    <location>
        <position position="120"/>
    </location>
</feature>
<evidence type="ECO:0000256" key="5">
    <source>
        <dbReference type="ARBA" id="ARBA00022490"/>
    </source>
</evidence>
<dbReference type="AlphaFoldDB" id="A0A0R1RBZ4"/>
<dbReference type="PIRSF" id="PIRSF001365">
    <property type="entry name" value="DHDPS"/>
    <property type="match status" value="1"/>
</dbReference>
<evidence type="ECO:0000256" key="6">
    <source>
        <dbReference type="ARBA" id="ARBA00022605"/>
    </source>
</evidence>
<comment type="subunit">
    <text evidence="12">Homotetramer; dimer of dimers.</text>
</comment>
<evidence type="ECO:0000256" key="10">
    <source>
        <dbReference type="ARBA" id="ARBA00023270"/>
    </source>
</evidence>
<name>A0A0R1RBZ4_9LACO</name>
<feature type="binding site" evidence="12 15">
    <location>
        <position position="215"/>
    </location>
    <ligand>
        <name>pyruvate</name>
        <dbReference type="ChEBI" id="CHEBI:15361"/>
    </ligand>
</feature>
<keyword evidence="10 12" id="KW-0704">Schiff base</keyword>
<dbReference type="HAMAP" id="MF_00418">
    <property type="entry name" value="DapA"/>
    <property type="match status" value="1"/>
</dbReference>
<organism evidence="16 17">
    <name type="scientific">Furfurilactobacillus rossiae DSM 15814</name>
    <dbReference type="NCBI Taxonomy" id="1114972"/>
    <lineage>
        <taxon>Bacteria</taxon>
        <taxon>Bacillati</taxon>
        <taxon>Bacillota</taxon>
        <taxon>Bacilli</taxon>
        <taxon>Lactobacillales</taxon>
        <taxon>Lactobacillaceae</taxon>
        <taxon>Furfurilactobacillus</taxon>
    </lineage>
</organism>
<accession>A0A0R1RBZ4</accession>
<dbReference type="SMART" id="SM01130">
    <property type="entry name" value="DHDPS"/>
    <property type="match status" value="1"/>
</dbReference>
<reference evidence="16 17" key="1">
    <citation type="journal article" date="2015" name="Genome Announc.">
        <title>Expanding the biotechnology potential of lactobacilli through comparative genomics of 213 strains and associated genera.</title>
        <authorList>
            <person name="Sun Z."/>
            <person name="Harris H.M."/>
            <person name="McCann A."/>
            <person name="Guo C."/>
            <person name="Argimon S."/>
            <person name="Zhang W."/>
            <person name="Yang X."/>
            <person name="Jeffery I.B."/>
            <person name="Cooney J.C."/>
            <person name="Kagawa T.F."/>
            <person name="Liu W."/>
            <person name="Song Y."/>
            <person name="Salvetti E."/>
            <person name="Wrobel A."/>
            <person name="Rasinkangas P."/>
            <person name="Parkhill J."/>
            <person name="Rea M.C."/>
            <person name="O'Sullivan O."/>
            <person name="Ritari J."/>
            <person name="Douillard F.P."/>
            <person name="Paul Ross R."/>
            <person name="Yang R."/>
            <person name="Briner A.E."/>
            <person name="Felis G.E."/>
            <person name="de Vos W.M."/>
            <person name="Barrangou R."/>
            <person name="Klaenhammer T.R."/>
            <person name="Caufield P.W."/>
            <person name="Cui Y."/>
            <person name="Zhang H."/>
            <person name="O'Toole P.W."/>
        </authorList>
    </citation>
    <scope>NUCLEOTIDE SEQUENCE [LARGE SCALE GENOMIC DNA]</scope>
    <source>
        <strain evidence="16 17">DSM 15814</strain>
    </source>
</reference>
<dbReference type="GO" id="GO:0008840">
    <property type="term" value="F:4-hydroxy-tetrahydrodipicolinate synthase activity"/>
    <property type="evidence" value="ECO:0007669"/>
    <property type="project" value="UniProtKB-UniRule"/>
</dbReference>